<name>A0ABR9QV58_9FIRM</name>
<protein>
    <recommendedName>
        <fullName evidence="5">SGNH hydrolase-type esterase domain-containing protein</fullName>
    </recommendedName>
</protein>
<gene>
    <name evidence="3" type="ORF">INF20_00440</name>
</gene>
<organism evidence="3 4">
    <name type="scientific">Gallibacter intestinalis</name>
    <dbReference type="NCBI Taxonomy" id="2779356"/>
    <lineage>
        <taxon>Bacteria</taxon>
        <taxon>Bacillati</taxon>
        <taxon>Bacillota</taxon>
        <taxon>Clostridia</taxon>
        <taxon>Eubacteriales</taxon>
        <taxon>Eubacteriaceae</taxon>
        <taxon>Gallibacter</taxon>
    </lineage>
</organism>
<dbReference type="Proteomes" id="UP001516588">
    <property type="component" value="Unassembled WGS sequence"/>
</dbReference>
<dbReference type="InterPro" id="IPR036514">
    <property type="entry name" value="SGNH_hydro_sf"/>
</dbReference>
<evidence type="ECO:0008006" key="5">
    <source>
        <dbReference type="Google" id="ProtNLM"/>
    </source>
</evidence>
<sequence length="433" mass="50375">MSKLKRHHKIEITAICLLLALSVAFVSFLSVHQFSSHELRVKYFFMEDENAIDVVNIGASEIYTGFSPEYIWHNYGITSYNLATAGAPMRLAKSEVKAAMETQNPKLMVISLNGAMYDDERSTHEGYTRMWLDNMPYSQLREEAIEEWIPEKDRINFRWKILNYHDNVARLTECLQLSWKEFKAKKDQRFLTISGVQGNASTDKKRDIVDISNYNKERKLDKEADKDLTDLLEYLKGEDIKNVIFVNMPRFYDKEMLGSKEKINTAIKKVKSYGYDVYDFDKLVGSIGLDQQHDFYNAAHPNIYGQQKISKYFYENIVPKYVKNHREYSDELVERWNENYDVYTQFYAWADKVIKEKGNSGYYYTYKAIDHIMDGTIDKYEKWLDMKSKIVKKSGEDTEDRESTGSSHDSGSHSDFDLKSGANPDAKSGSSSH</sequence>
<keyword evidence="4" id="KW-1185">Reference proteome</keyword>
<dbReference type="EMBL" id="JADCKA010000001">
    <property type="protein sequence ID" value="MBE5034757.1"/>
    <property type="molecule type" value="Genomic_DNA"/>
</dbReference>
<feature type="region of interest" description="Disordered" evidence="1">
    <location>
        <begin position="393"/>
        <end position="433"/>
    </location>
</feature>
<evidence type="ECO:0000313" key="3">
    <source>
        <dbReference type="EMBL" id="MBE5034757.1"/>
    </source>
</evidence>
<dbReference type="Gene3D" id="3.40.50.1110">
    <property type="entry name" value="SGNH hydrolase"/>
    <property type="match status" value="1"/>
</dbReference>
<evidence type="ECO:0000313" key="4">
    <source>
        <dbReference type="Proteomes" id="UP001516588"/>
    </source>
</evidence>
<dbReference type="SUPFAM" id="SSF52266">
    <property type="entry name" value="SGNH hydrolase"/>
    <property type="match status" value="1"/>
</dbReference>
<feature type="transmembrane region" description="Helical" evidence="2">
    <location>
        <begin position="12"/>
        <end position="31"/>
    </location>
</feature>
<comment type="caution">
    <text evidence="3">The sequence shown here is derived from an EMBL/GenBank/DDBJ whole genome shotgun (WGS) entry which is preliminary data.</text>
</comment>
<keyword evidence="2" id="KW-1133">Transmembrane helix</keyword>
<keyword evidence="2" id="KW-0472">Membrane</keyword>
<dbReference type="RefSeq" id="WP_226384425.1">
    <property type="nucleotide sequence ID" value="NZ_JADCKA010000001.1"/>
</dbReference>
<keyword evidence="2" id="KW-0812">Transmembrane</keyword>
<reference evidence="3 4" key="1">
    <citation type="submission" date="2020-10" db="EMBL/GenBank/DDBJ databases">
        <title>ChiBAC.</title>
        <authorList>
            <person name="Zenner C."/>
            <person name="Hitch T.C.A."/>
            <person name="Clavel T."/>
        </authorList>
    </citation>
    <scope>NUCLEOTIDE SEQUENCE [LARGE SCALE GENOMIC DNA]</scope>
    <source>
        <strain evidence="3 4">DSM 108706</strain>
    </source>
</reference>
<evidence type="ECO:0000256" key="1">
    <source>
        <dbReference type="SAM" id="MobiDB-lite"/>
    </source>
</evidence>
<accession>A0ABR9QV58</accession>
<proteinExistence type="predicted"/>
<evidence type="ECO:0000256" key="2">
    <source>
        <dbReference type="SAM" id="Phobius"/>
    </source>
</evidence>